<protein>
    <submittedName>
        <fullName evidence="2">Putative DNA-binding transcriptional regulator AlpA</fullName>
    </submittedName>
</protein>
<dbReference type="Gene3D" id="1.10.10.10">
    <property type="entry name" value="Winged helix-like DNA-binding domain superfamily/Winged helix DNA-binding domain"/>
    <property type="match status" value="1"/>
</dbReference>
<gene>
    <name evidence="2" type="ORF">BJ983_004151</name>
</gene>
<dbReference type="EMBL" id="JACCBN010000001">
    <property type="protein sequence ID" value="NYD38049.1"/>
    <property type="molecule type" value="Genomic_DNA"/>
</dbReference>
<accession>A0A7Y9J849</accession>
<dbReference type="InterPro" id="IPR009061">
    <property type="entry name" value="DNA-bd_dom_put_sf"/>
</dbReference>
<sequence>MAAYEIVRPVGQVQVPAPRTPTRPERCWGVEDVAAFLDVPVRTVYEWRRTGYGPRGRRVGRWLRYDPAEVRAWFADLDDRPAAS</sequence>
<keyword evidence="2" id="KW-0238">DNA-binding</keyword>
<proteinExistence type="predicted"/>
<keyword evidence="3" id="KW-1185">Reference proteome</keyword>
<dbReference type="Pfam" id="PF12728">
    <property type="entry name" value="HTH_17"/>
    <property type="match status" value="1"/>
</dbReference>
<feature type="domain" description="Helix-turn-helix" evidence="1">
    <location>
        <begin position="30"/>
        <end position="75"/>
    </location>
</feature>
<dbReference type="AlphaFoldDB" id="A0A7Y9J849"/>
<dbReference type="InterPro" id="IPR036388">
    <property type="entry name" value="WH-like_DNA-bd_sf"/>
</dbReference>
<comment type="caution">
    <text evidence="2">The sequence shown here is derived from an EMBL/GenBank/DDBJ whole genome shotgun (WGS) entry which is preliminary data.</text>
</comment>
<evidence type="ECO:0000259" key="1">
    <source>
        <dbReference type="Pfam" id="PF12728"/>
    </source>
</evidence>
<dbReference type="Proteomes" id="UP000535890">
    <property type="component" value="Unassembled WGS sequence"/>
</dbReference>
<dbReference type="InterPro" id="IPR041657">
    <property type="entry name" value="HTH_17"/>
</dbReference>
<name>A0A7Y9J849_9PSEU</name>
<reference evidence="2 3" key="1">
    <citation type="submission" date="2020-07" db="EMBL/GenBank/DDBJ databases">
        <title>Sequencing the genomes of 1000 actinobacteria strains.</title>
        <authorList>
            <person name="Klenk H.-P."/>
        </authorList>
    </citation>
    <scope>NUCLEOTIDE SEQUENCE [LARGE SCALE GENOMIC DNA]</scope>
    <source>
        <strain evidence="2 3">DSM 45772</strain>
    </source>
</reference>
<dbReference type="RefSeq" id="WP_179795547.1">
    <property type="nucleotide sequence ID" value="NZ_BAABHP010000020.1"/>
</dbReference>
<evidence type="ECO:0000313" key="3">
    <source>
        <dbReference type="Proteomes" id="UP000535890"/>
    </source>
</evidence>
<evidence type="ECO:0000313" key="2">
    <source>
        <dbReference type="EMBL" id="NYD38049.1"/>
    </source>
</evidence>
<dbReference type="SUPFAM" id="SSF46955">
    <property type="entry name" value="Putative DNA-binding domain"/>
    <property type="match status" value="1"/>
</dbReference>
<dbReference type="GO" id="GO:0003677">
    <property type="term" value="F:DNA binding"/>
    <property type="evidence" value="ECO:0007669"/>
    <property type="project" value="UniProtKB-KW"/>
</dbReference>
<organism evidence="2 3">
    <name type="scientific">Actinomycetospora corticicola</name>
    <dbReference type="NCBI Taxonomy" id="663602"/>
    <lineage>
        <taxon>Bacteria</taxon>
        <taxon>Bacillati</taxon>
        <taxon>Actinomycetota</taxon>
        <taxon>Actinomycetes</taxon>
        <taxon>Pseudonocardiales</taxon>
        <taxon>Pseudonocardiaceae</taxon>
        <taxon>Actinomycetospora</taxon>
    </lineage>
</organism>